<organism evidence="2 3">
    <name type="scientific">Branchiostoma lanceolatum</name>
    <name type="common">Common lancelet</name>
    <name type="synonym">Amphioxus lanceolatum</name>
    <dbReference type="NCBI Taxonomy" id="7740"/>
    <lineage>
        <taxon>Eukaryota</taxon>
        <taxon>Metazoa</taxon>
        <taxon>Chordata</taxon>
        <taxon>Cephalochordata</taxon>
        <taxon>Leptocardii</taxon>
        <taxon>Amphioxiformes</taxon>
        <taxon>Branchiostomatidae</taxon>
        <taxon>Branchiostoma</taxon>
    </lineage>
</organism>
<accession>A0A8K0ECZ9</accession>
<evidence type="ECO:0000256" key="1">
    <source>
        <dbReference type="SAM" id="MobiDB-lite"/>
    </source>
</evidence>
<keyword evidence="3" id="KW-1185">Reference proteome</keyword>
<protein>
    <submittedName>
        <fullName evidence="2">Hypp8136 protein</fullName>
    </submittedName>
</protein>
<name>A0A8K0ECZ9_BRALA</name>
<evidence type="ECO:0000313" key="2">
    <source>
        <dbReference type="EMBL" id="CAH1248424.1"/>
    </source>
</evidence>
<feature type="region of interest" description="Disordered" evidence="1">
    <location>
        <begin position="76"/>
        <end position="99"/>
    </location>
</feature>
<sequence>MTEIVGERLTAAQAKQKLWYDKRSRAREFSPGDQVLVLLPSSKVKRQIIDEGLDPEQRRQLEELLREFSDVMQDRPGLTNLAQHHIDTGDAKPSPTAAS</sequence>
<dbReference type="Proteomes" id="UP000838412">
    <property type="component" value="Chromosome 16"/>
</dbReference>
<reference evidence="2" key="1">
    <citation type="submission" date="2022-01" db="EMBL/GenBank/DDBJ databases">
        <authorList>
            <person name="Braso-Vives M."/>
        </authorList>
    </citation>
    <scope>NUCLEOTIDE SEQUENCE</scope>
</reference>
<gene>
    <name evidence="2" type="primary">Hypp8136</name>
    <name evidence="2" type="ORF">BLAG_LOCUS9764</name>
</gene>
<dbReference type="OrthoDB" id="10066265at2759"/>
<evidence type="ECO:0000313" key="3">
    <source>
        <dbReference type="Proteomes" id="UP000838412"/>
    </source>
</evidence>
<dbReference type="AlphaFoldDB" id="A0A8K0ECZ9"/>
<proteinExistence type="predicted"/>
<dbReference type="EMBL" id="OV696701">
    <property type="protein sequence ID" value="CAH1248424.1"/>
    <property type="molecule type" value="Genomic_DNA"/>
</dbReference>